<dbReference type="AlphaFoldDB" id="A0A5B8VAF9"/>
<dbReference type="OrthoDB" id="9772295at2"/>
<keyword evidence="2" id="KW-1185">Reference proteome</keyword>
<dbReference type="KEGG" id="pgin:FRZ67_14505"/>
<dbReference type="EMBL" id="CP042435">
    <property type="protein sequence ID" value="QEC68457.1"/>
    <property type="molecule type" value="Genomic_DNA"/>
</dbReference>
<proteinExistence type="predicted"/>
<accession>A0A5B8VAF9</accession>
<dbReference type="Pfam" id="PF08811">
    <property type="entry name" value="DUF1800"/>
    <property type="match status" value="1"/>
</dbReference>
<sequence>MSLQQFERNKHLLWRAGFGPAAEQISLLNSTNEEKVYQQLERSSENADILKVAGAGNIADLMDGKENGDMSMQQKLSDAERREIRRKSTENIKKLNLLWIDTMVNSEAQLVEKMSLFWHGHFACRLSNYYYQQALINVIRKNALGNFGDLLKSVSTSAAMLQFLNNQQNKKQHPNENFAREVMELFTMGRGHYTESDVKEAARAFTGWGSNLRGEFVFRKIFHDDESKTILGRTGNFSGDDVLNILLEEKQTAFFITNKLYKYFVNNNVDEERVSALANDFYESNYDIKALMRNIFTSDWFYDEKNIGAVIKSPVALLVGLRRALPMDMQLAEMQLLIQRSLGQVLFYPPNVAGWPGGENWIDSSTLMTRLRIPQMMQYDNVNISAKTDDDIQMGMQNEKITRLKKVKDDTTGFADIHWEKFTKQFKKISDKELYNTVHKVILQTANNKIDIGYAGVGSGKQSRDEYIQSIALALMCTPEYQMC</sequence>
<dbReference type="RefSeq" id="WP_147190480.1">
    <property type="nucleotide sequence ID" value="NZ_CP042435.1"/>
</dbReference>
<reference evidence="1 2" key="1">
    <citation type="journal article" date="2016" name="Int. J. Syst. Evol. Microbiol.">
        <title>Panacibacter ginsenosidivorans gen. nov., sp. nov., with ginsenoside converting activity isolated from soil of a ginseng field.</title>
        <authorList>
            <person name="Siddiqi M.Z."/>
            <person name="Muhammad Shafi S."/>
            <person name="Choi K.D."/>
            <person name="Im W.T."/>
        </authorList>
    </citation>
    <scope>NUCLEOTIDE SEQUENCE [LARGE SCALE GENOMIC DNA]</scope>
    <source>
        <strain evidence="1 2">Gsoil1550</strain>
    </source>
</reference>
<name>A0A5B8VAF9_9BACT</name>
<evidence type="ECO:0000313" key="2">
    <source>
        <dbReference type="Proteomes" id="UP000321533"/>
    </source>
</evidence>
<protein>
    <submittedName>
        <fullName evidence="1">DUF1800 domain-containing protein</fullName>
    </submittedName>
</protein>
<organism evidence="1 2">
    <name type="scientific">Panacibacter ginsenosidivorans</name>
    <dbReference type="NCBI Taxonomy" id="1813871"/>
    <lineage>
        <taxon>Bacteria</taxon>
        <taxon>Pseudomonadati</taxon>
        <taxon>Bacteroidota</taxon>
        <taxon>Chitinophagia</taxon>
        <taxon>Chitinophagales</taxon>
        <taxon>Chitinophagaceae</taxon>
        <taxon>Panacibacter</taxon>
    </lineage>
</organism>
<gene>
    <name evidence="1" type="ORF">FRZ67_14505</name>
</gene>
<evidence type="ECO:0000313" key="1">
    <source>
        <dbReference type="EMBL" id="QEC68457.1"/>
    </source>
</evidence>
<dbReference type="InterPro" id="IPR014917">
    <property type="entry name" value="DUF1800"/>
</dbReference>
<dbReference type="Proteomes" id="UP000321533">
    <property type="component" value="Chromosome"/>
</dbReference>